<dbReference type="SUPFAM" id="SSF47781">
    <property type="entry name" value="RuvA domain 2-like"/>
    <property type="match status" value="1"/>
</dbReference>
<accession>A0A7G7GEG9</accession>
<dbReference type="RefSeq" id="WP_185272044.1">
    <property type="nucleotide sequence ID" value="NZ_CP055156.1"/>
</dbReference>
<sequence length="710" mass="81977">MEVISRNKWLVRCLVVFLIFAGHFSFAQEMPRPTINLELLAQELLTQPDNTNQEYEDVYESLIQYYQQPINLNKTSREELESLFILTPMQVNGFLEYRKQNSPILTLYELQVIPGFDLPTIYKLLPFVVVPEGNLLTQIKPLWSRMRQEENQYLLVRYDRTLQQRKGYTVPDTSSTGKIASRYQGSPNKYLVRYRNSHARDYSVGFTAEKDAGEQLIWDKNTRRYGLDFYSAHLQLYNQGKFKTLALGDYQVQFGQGLLLAGGFAVGKGAETITALRRSNLGIRPYTSVLESTFFRGGAFTYKLGAWEVTTFYSRKNLDGNVQTGNDTIITQTEEIDDSFSSIQATGFHRTLTEINSKHRIAEQVIGGNVIFRDQKTPLTIGVTALRTQYSAARQPLQRQYNQFDFTGQQLTNVGTHYSYNWQNLNFFGETARSASGGWGTINGLLASLSAQVETSILYRNYGRNFHSFYGNAFGENTRNNNERGWYFGLKVKPLAQWELTAYHDIFTFPWLKYRVDAPSSGHESLVRLQYKPTKTAVLYAQFRTENKGRNAPVITQQIDFVSPAIRHSFLLYLDYTPMPKLNLRSRVQKSTFTLEGKATQGYFMAQDLNLDLRKWQFSTRYGLFDTDDYDNRQYSIERDVLYAFSVPALSGIGTHYYFLTQFKAGAHLDFWVKYAATQYRRQKTIGSGLEEIQGNQREDVRLQMRYSFN</sequence>
<dbReference type="Proteomes" id="UP000515237">
    <property type="component" value="Chromosome"/>
</dbReference>
<evidence type="ECO:0000313" key="2">
    <source>
        <dbReference type="Proteomes" id="UP000515237"/>
    </source>
</evidence>
<reference evidence="1 2" key="1">
    <citation type="journal article" date="2018" name="Int. J. Syst. Evol. Microbiol.">
        <title>Adhaeribacter swui sp. nov., isolated from wet mud.</title>
        <authorList>
            <person name="Kim D.U."/>
            <person name="Kim K.W."/>
            <person name="Kang M.S."/>
            <person name="Kim J.Y."/>
            <person name="Jang J.H."/>
            <person name="Kim M.K."/>
        </authorList>
    </citation>
    <scope>NUCLEOTIDE SEQUENCE [LARGE SCALE GENOMIC DNA]</scope>
    <source>
        <strain evidence="1 2">KCTC 52873</strain>
    </source>
</reference>
<keyword evidence="2" id="KW-1185">Reference proteome</keyword>
<evidence type="ECO:0000313" key="1">
    <source>
        <dbReference type="EMBL" id="QNF35553.1"/>
    </source>
</evidence>
<proteinExistence type="predicted"/>
<gene>
    <name evidence="1" type="ORF">HUW51_23640</name>
</gene>
<protein>
    <submittedName>
        <fullName evidence="1">Helix-hairpin-helix domain-containing protein</fullName>
    </submittedName>
</protein>
<dbReference type="AlphaFoldDB" id="A0A7G7GEG9"/>
<dbReference type="EMBL" id="CP055156">
    <property type="protein sequence ID" value="QNF35553.1"/>
    <property type="molecule type" value="Genomic_DNA"/>
</dbReference>
<name>A0A7G7GEG9_9BACT</name>
<dbReference type="InterPro" id="IPR010994">
    <property type="entry name" value="RuvA_2-like"/>
</dbReference>
<dbReference type="KEGG" id="aswu:HUW51_23640"/>
<organism evidence="1 2">
    <name type="scientific">Adhaeribacter swui</name>
    <dbReference type="NCBI Taxonomy" id="2086471"/>
    <lineage>
        <taxon>Bacteria</taxon>
        <taxon>Pseudomonadati</taxon>
        <taxon>Bacteroidota</taxon>
        <taxon>Cytophagia</taxon>
        <taxon>Cytophagales</taxon>
        <taxon>Hymenobacteraceae</taxon>
        <taxon>Adhaeribacter</taxon>
    </lineage>
</organism>